<sequence length="199" mass="20718">MVDETKEAPSVAELEGKIARLANQVETDAKLAVQAEDAFAKAVKSGDVDKALELADARQTAKAVVAKSEAQHKSATRAIESAKYALNADAIAAIHNDVRDGKVSIPDAFVKLEVYGVTRLVVERSEETGKLLVNTSGPKAPKRSGGGGGGGNGRGQPVTVDGEEFASASAALHRFFPDSGPLNRDSILSKITNAGHEVS</sequence>
<comment type="caution">
    <text evidence="2">The sequence shown here is derived from an EMBL/GenBank/DDBJ whole genome shotgun (WGS) entry which is preliminary data.</text>
</comment>
<reference evidence="2" key="1">
    <citation type="journal article" date="2015" name="Nature">
        <title>Complex archaea that bridge the gap between prokaryotes and eukaryotes.</title>
        <authorList>
            <person name="Spang A."/>
            <person name="Saw J.H."/>
            <person name="Jorgensen S.L."/>
            <person name="Zaremba-Niedzwiedzka K."/>
            <person name="Martijn J."/>
            <person name="Lind A.E."/>
            <person name="van Eijk R."/>
            <person name="Schleper C."/>
            <person name="Guy L."/>
            <person name="Ettema T.J."/>
        </authorList>
    </citation>
    <scope>NUCLEOTIDE SEQUENCE</scope>
</reference>
<protein>
    <submittedName>
        <fullName evidence="2">Uncharacterized protein</fullName>
    </submittedName>
</protein>
<evidence type="ECO:0000313" key="2">
    <source>
        <dbReference type="EMBL" id="KKN01342.1"/>
    </source>
</evidence>
<accession>A0A0F9MPK9</accession>
<dbReference type="AlphaFoldDB" id="A0A0F9MPK9"/>
<proteinExistence type="predicted"/>
<name>A0A0F9MPK9_9ZZZZ</name>
<feature type="region of interest" description="Disordered" evidence="1">
    <location>
        <begin position="132"/>
        <end position="162"/>
    </location>
</feature>
<feature type="compositionally biased region" description="Gly residues" evidence="1">
    <location>
        <begin position="144"/>
        <end position="154"/>
    </location>
</feature>
<gene>
    <name evidence="2" type="ORF">LCGC14_1128680</name>
</gene>
<evidence type="ECO:0000256" key="1">
    <source>
        <dbReference type="SAM" id="MobiDB-lite"/>
    </source>
</evidence>
<organism evidence="2">
    <name type="scientific">marine sediment metagenome</name>
    <dbReference type="NCBI Taxonomy" id="412755"/>
    <lineage>
        <taxon>unclassified sequences</taxon>
        <taxon>metagenomes</taxon>
        <taxon>ecological metagenomes</taxon>
    </lineage>
</organism>
<dbReference type="EMBL" id="LAZR01005272">
    <property type="protein sequence ID" value="KKN01342.1"/>
    <property type="molecule type" value="Genomic_DNA"/>
</dbReference>